<keyword evidence="4" id="KW-1185">Reference proteome</keyword>
<dbReference type="Pfam" id="PF00022">
    <property type="entry name" value="Actin"/>
    <property type="match status" value="1"/>
</dbReference>
<dbReference type="Gene3D" id="3.30.420.40">
    <property type="match status" value="1"/>
</dbReference>
<dbReference type="InterPro" id="IPR004000">
    <property type="entry name" value="Actin"/>
</dbReference>
<dbReference type="InterPro" id="IPR043129">
    <property type="entry name" value="ATPase_NBD"/>
</dbReference>
<protein>
    <submittedName>
        <fullName evidence="3">Uncharacterized protein</fullName>
    </submittedName>
</protein>
<evidence type="ECO:0000313" key="4">
    <source>
        <dbReference type="Proteomes" id="UP001224775"/>
    </source>
</evidence>
<comment type="catalytic activity">
    <reaction evidence="1">
        <text>ATP + H2O = ADP + phosphate + H(+)</text>
        <dbReference type="Rhea" id="RHEA:13065"/>
        <dbReference type="ChEBI" id="CHEBI:15377"/>
        <dbReference type="ChEBI" id="CHEBI:15378"/>
        <dbReference type="ChEBI" id="CHEBI:30616"/>
        <dbReference type="ChEBI" id="CHEBI:43474"/>
        <dbReference type="ChEBI" id="CHEBI:456216"/>
    </reaction>
</comment>
<dbReference type="SUPFAM" id="SSF53067">
    <property type="entry name" value="Actin-like ATPase domain"/>
    <property type="match status" value="1"/>
</dbReference>
<comment type="caution">
    <text evidence="3">The sequence shown here is derived from an EMBL/GenBank/DDBJ whole genome shotgun (WGS) entry which is preliminary data.</text>
</comment>
<evidence type="ECO:0000256" key="1">
    <source>
        <dbReference type="ARBA" id="ARBA00049360"/>
    </source>
</evidence>
<dbReference type="AlphaFoldDB" id="A0AAD8Y9Q1"/>
<gene>
    <name evidence="3" type="ORF">QTG54_006966</name>
</gene>
<evidence type="ECO:0000313" key="3">
    <source>
        <dbReference type="EMBL" id="KAK1742401.1"/>
    </source>
</evidence>
<sequence>MSSEAENAPSSSGAAMLNQPIVMDCGTATIKAGFAGGTKPKITVGTKVGRAKHQRVMPGGALEEKNNEPAVAWGKKSSSGITSYFVGSKLDEHRGAFLLEHPMERGSVVDGGWDAMELYGSIFTPNRI</sequence>
<organism evidence="3 4">
    <name type="scientific">Skeletonema marinoi</name>
    <dbReference type="NCBI Taxonomy" id="267567"/>
    <lineage>
        <taxon>Eukaryota</taxon>
        <taxon>Sar</taxon>
        <taxon>Stramenopiles</taxon>
        <taxon>Ochrophyta</taxon>
        <taxon>Bacillariophyta</taxon>
        <taxon>Coscinodiscophyceae</taxon>
        <taxon>Thalassiosirophycidae</taxon>
        <taxon>Thalassiosirales</taxon>
        <taxon>Skeletonemataceae</taxon>
        <taxon>Skeletonema</taxon>
        <taxon>Skeletonema marinoi-dohrnii complex</taxon>
    </lineage>
</organism>
<reference evidence="3" key="1">
    <citation type="submission" date="2023-06" db="EMBL/GenBank/DDBJ databases">
        <title>Survivors Of The Sea: Transcriptome response of Skeletonema marinoi to long-term dormancy.</title>
        <authorList>
            <person name="Pinder M.I.M."/>
            <person name="Kourtchenko O."/>
            <person name="Robertson E.K."/>
            <person name="Larsson T."/>
            <person name="Maumus F."/>
            <person name="Osuna-Cruz C.M."/>
            <person name="Vancaester E."/>
            <person name="Stenow R."/>
            <person name="Vandepoele K."/>
            <person name="Ploug H."/>
            <person name="Bruchert V."/>
            <person name="Godhe A."/>
            <person name="Topel M."/>
        </authorList>
    </citation>
    <scope>NUCLEOTIDE SEQUENCE</scope>
    <source>
        <strain evidence="3">R05AC</strain>
    </source>
</reference>
<dbReference type="Proteomes" id="UP001224775">
    <property type="component" value="Unassembled WGS sequence"/>
</dbReference>
<accession>A0AAD8Y9Q1</accession>
<evidence type="ECO:0000256" key="2">
    <source>
        <dbReference type="SAM" id="MobiDB-lite"/>
    </source>
</evidence>
<proteinExistence type="predicted"/>
<name>A0AAD8Y9Q1_9STRA</name>
<dbReference type="EMBL" id="JATAAI010000011">
    <property type="protein sequence ID" value="KAK1742401.1"/>
    <property type="molecule type" value="Genomic_DNA"/>
</dbReference>
<feature type="region of interest" description="Disordered" evidence="2">
    <location>
        <begin position="47"/>
        <end position="75"/>
    </location>
</feature>